<dbReference type="RefSeq" id="WP_270895299.1">
    <property type="nucleotide sequence ID" value="NZ_JBHSPF010000030.1"/>
</dbReference>
<dbReference type="Pfam" id="PF07486">
    <property type="entry name" value="Hydrolase_2"/>
    <property type="match status" value="1"/>
</dbReference>
<protein>
    <submittedName>
        <fullName evidence="3">Cell wall hydrolase</fullName>
    </submittedName>
</protein>
<organism evidence="3 4">
    <name type="scientific">Aliibacillus thermotolerans</name>
    <dbReference type="NCBI Taxonomy" id="1834418"/>
    <lineage>
        <taxon>Bacteria</taxon>
        <taxon>Bacillati</taxon>
        <taxon>Bacillota</taxon>
        <taxon>Bacilli</taxon>
        <taxon>Bacillales</taxon>
        <taxon>Bacillaceae</taxon>
        <taxon>Aliibacillus</taxon>
    </lineage>
</organism>
<dbReference type="InterPro" id="IPR036365">
    <property type="entry name" value="PGBD-like_sf"/>
</dbReference>
<gene>
    <name evidence="3" type="ORF">ACFPTR_07440</name>
</gene>
<dbReference type="GO" id="GO:0016787">
    <property type="term" value="F:hydrolase activity"/>
    <property type="evidence" value="ECO:0007669"/>
    <property type="project" value="UniProtKB-KW"/>
</dbReference>
<name>A0ABW0U7H7_9BACI</name>
<keyword evidence="3" id="KW-0378">Hydrolase</keyword>
<dbReference type="InterPro" id="IPR036366">
    <property type="entry name" value="PGBDSf"/>
</dbReference>
<dbReference type="InterPro" id="IPR002477">
    <property type="entry name" value="Peptidoglycan-bd-like"/>
</dbReference>
<feature type="domain" description="Peptidoglycan binding-like" evidence="1">
    <location>
        <begin position="39"/>
        <end position="93"/>
    </location>
</feature>
<dbReference type="Gene3D" id="1.10.101.10">
    <property type="entry name" value="PGBD-like superfamily/PGBD"/>
    <property type="match status" value="1"/>
</dbReference>
<evidence type="ECO:0000313" key="4">
    <source>
        <dbReference type="Proteomes" id="UP001596143"/>
    </source>
</evidence>
<dbReference type="EMBL" id="JBHSPF010000030">
    <property type="protein sequence ID" value="MFC5628727.1"/>
    <property type="molecule type" value="Genomic_DNA"/>
</dbReference>
<keyword evidence="4" id="KW-1185">Reference proteome</keyword>
<proteinExistence type="predicted"/>
<comment type="caution">
    <text evidence="3">The sequence shown here is derived from an EMBL/GenBank/DDBJ whole genome shotgun (WGS) entry which is preliminary data.</text>
</comment>
<evidence type="ECO:0000313" key="3">
    <source>
        <dbReference type="EMBL" id="MFC5628727.1"/>
    </source>
</evidence>
<evidence type="ECO:0000259" key="1">
    <source>
        <dbReference type="Pfam" id="PF01471"/>
    </source>
</evidence>
<feature type="domain" description="Cell wall hydrolase SleB" evidence="2">
    <location>
        <begin position="110"/>
        <end position="208"/>
    </location>
</feature>
<dbReference type="Gene3D" id="6.20.240.60">
    <property type="match status" value="1"/>
</dbReference>
<accession>A0ABW0U7H7</accession>
<dbReference type="InterPro" id="IPR042047">
    <property type="entry name" value="SleB_dom1"/>
</dbReference>
<dbReference type="SUPFAM" id="SSF47090">
    <property type="entry name" value="PGBD-like"/>
    <property type="match status" value="1"/>
</dbReference>
<dbReference type="Pfam" id="PF01471">
    <property type="entry name" value="PG_binding_1"/>
    <property type="match status" value="1"/>
</dbReference>
<dbReference type="InterPro" id="IPR011105">
    <property type="entry name" value="Cell_wall_hydrolase_SleB"/>
</dbReference>
<dbReference type="Proteomes" id="UP001596143">
    <property type="component" value="Unassembled WGS sequence"/>
</dbReference>
<sequence length="209" mass="23258">MKKTITHIFMTSSFIFVLLFIDPNATKATSVILEKGNEGPSVVQLQETLIHMGYLHTNATGYYGTYTTEAVKAFQQEFGLLADGKSGPQTLSELENVRKIAKAVHGEARGESFEGQVAVAAVIRNRLLSPEFPSTVDGVIKQKNAFTAVQDGQYYLDPSPTAFRAVREAWRGWDPSYGSHYYYNPNLATSEWIYTRTVSHQIGNHVFAN</sequence>
<dbReference type="Gene3D" id="1.10.10.2520">
    <property type="entry name" value="Cell wall hydrolase SleB, domain 1"/>
    <property type="match status" value="1"/>
</dbReference>
<evidence type="ECO:0000259" key="2">
    <source>
        <dbReference type="Pfam" id="PF07486"/>
    </source>
</evidence>
<reference evidence="4" key="1">
    <citation type="journal article" date="2019" name="Int. J. Syst. Evol. Microbiol.">
        <title>The Global Catalogue of Microorganisms (GCM) 10K type strain sequencing project: providing services to taxonomists for standard genome sequencing and annotation.</title>
        <authorList>
            <consortium name="The Broad Institute Genomics Platform"/>
            <consortium name="The Broad Institute Genome Sequencing Center for Infectious Disease"/>
            <person name="Wu L."/>
            <person name="Ma J."/>
        </authorList>
    </citation>
    <scope>NUCLEOTIDE SEQUENCE [LARGE SCALE GENOMIC DNA]</scope>
    <source>
        <strain evidence="4">CGMCC 1.15790</strain>
    </source>
</reference>